<accession>A0A0J6ZR67</accession>
<dbReference type="PROSITE" id="PS01273">
    <property type="entry name" value="COA_TRANSF_1"/>
    <property type="match status" value="1"/>
</dbReference>
<reference evidence="3 4" key="1">
    <citation type="submission" date="2015-06" db="EMBL/GenBank/DDBJ databases">
        <title>Draft genome sequence of beer spoilage bacterium Megasphaera cerevisiae type strain 20462.</title>
        <authorList>
            <person name="Kutumbaka K."/>
            <person name="Pasmowitz J."/>
            <person name="Mategko J."/>
            <person name="Reyes D."/>
            <person name="Friedrich A."/>
            <person name="Han S."/>
            <person name="Martens-Habbena W."/>
            <person name="Neal-McKinney J."/>
            <person name="Janagama H.K."/>
            <person name="Nadala C."/>
            <person name="Samadpour M."/>
        </authorList>
    </citation>
    <scope>NUCLEOTIDE SEQUENCE [LARGE SCALE GENOMIC DNA]</scope>
    <source>
        <strain evidence="3 4">DSM 20462</strain>
    </source>
</reference>
<dbReference type="NCBIfam" id="TIGR02429">
    <property type="entry name" value="pcaI_scoA_fam"/>
    <property type="match status" value="1"/>
</dbReference>
<evidence type="ECO:0000313" key="4">
    <source>
        <dbReference type="Proteomes" id="UP000036503"/>
    </source>
</evidence>
<gene>
    <name evidence="3" type="ORF">AB840_02530</name>
</gene>
<proteinExistence type="inferred from homology"/>
<evidence type="ECO:0000256" key="2">
    <source>
        <dbReference type="ARBA" id="ARBA00022679"/>
    </source>
</evidence>
<evidence type="ECO:0000313" key="3">
    <source>
        <dbReference type="EMBL" id="KMO87446.1"/>
    </source>
</evidence>
<comment type="similarity">
    <text evidence="1">Belongs to the 3-oxoacid CoA-transferase subunit A family.</text>
</comment>
<dbReference type="InParanoid" id="A0A0J6ZR67"/>
<keyword evidence="4" id="KW-1185">Reference proteome</keyword>
<dbReference type="Gene3D" id="3.40.1080.10">
    <property type="entry name" value="Glutaconate Coenzyme A-transferase"/>
    <property type="match status" value="1"/>
</dbReference>
<dbReference type="EMBL" id="LEKT01000005">
    <property type="protein sequence ID" value="KMO87446.1"/>
    <property type="molecule type" value="Genomic_DNA"/>
</dbReference>
<dbReference type="InterPro" id="IPR004165">
    <property type="entry name" value="CoA_trans_fam_I"/>
</dbReference>
<dbReference type="SUPFAM" id="SSF100950">
    <property type="entry name" value="NagB/RpiA/CoA transferase-like"/>
    <property type="match status" value="1"/>
</dbReference>
<dbReference type="SMART" id="SM00882">
    <property type="entry name" value="CoA_trans"/>
    <property type="match status" value="1"/>
</dbReference>
<dbReference type="InterPro" id="IPR004163">
    <property type="entry name" value="CoA_transf_BS"/>
</dbReference>
<dbReference type="RefSeq" id="WP_048513262.1">
    <property type="nucleotide sequence ID" value="NZ_FUXD01000001.1"/>
</dbReference>
<name>A0A0J6ZR67_9FIRM</name>
<dbReference type="InterPro" id="IPR037171">
    <property type="entry name" value="NagB/RpiA_transferase-like"/>
</dbReference>
<dbReference type="Proteomes" id="UP000036503">
    <property type="component" value="Unassembled WGS sequence"/>
</dbReference>
<dbReference type="InterPro" id="IPR012792">
    <property type="entry name" value="3-oxoacid_CoA-transf_A"/>
</dbReference>
<dbReference type="AlphaFoldDB" id="A0A0J6ZR67"/>
<protein>
    <submittedName>
        <fullName evidence="3">Branched-chain amino acid dehydrogenase</fullName>
    </submittedName>
</protein>
<dbReference type="PATRIC" id="fig|1122219.3.peg.2065"/>
<dbReference type="PANTHER" id="PTHR13707">
    <property type="entry name" value="KETOACID-COENZYME A TRANSFERASE"/>
    <property type="match status" value="1"/>
</dbReference>
<keyword evidence="2" id="KW-0808">Transferase</keyword>
<dbReference type="STRING" id="39029.BSR42_05080"/>
<sequence length="241" mass="26116">MNKLLELDQAMHKVQDGATIMIGGFLGIGVPLKCIEKIAEKGVGNLTVISIVNANPAGNFDLAVLFQKRQIKKFITSHTGTCPEAVQQYKAGEIEIEYYPMGNFIEKIRAAGAGLGGVLSATGIGTLMEENKQKISVHGKEYLVETPLRADISFIKGFRADEMGNIEYRGIAVNSNPVMATAADYTVAEVNDIVRTGDIDPNRVGTPGIFVDAVVQGYSLKEQQERIGDLWKNAGFLKNNP</sequence>
<evidence type="ECO:0000256" key="1">
    <source>
        <dbReference type="ARBA" id="ARBA00005612"/>
    </source>
</evidence>
<organism evidence="3 4">
    <name type="scientific">Megasphaera cerevisiae DSM 20462</name>
    <dbReference type="NCBI Taxonomy" id="1122219"/>
    <lineage>
        <taxon>Bacteria</taxon>
        <taxon>Bacillati</taxon>
        <taxon>Bacillota</taxon>
        <taxon>Negativicutes</taxon>
        <taxon>Veillonellales</taxon>
        <taxon>Veillonellaceae</taxon>
        <taxon>Megasphaera</taxon>
    </lineage>
</organism>
<comment type="caution">
    <text evidence="3">The sequence shown here is derived from an EMBL/GenBank/DDBJ whole genome shotgun (WGS) entry which is preliminary data.</text>
</comment>
<dbReference type="Pfam" id="PF01144">
    <property type="entry name" value="CoA_trans"/>
    <property type="match status" value="1"/>
</dbReference>
<dbReference type="GO" id="GO:0008410">
    <property type="term" value="F:CoA-transferase activity"/>
    <property type="evidence" value="ECO:0007669"/>
    <property type="project" value="InterPro"/>
</dbReference>
<dbReference type="OrthoDB" id="9777193at2"/>
<dbReference type="PANTHER" id="PTHR13707:SF60">
    <property type="entry name" value="ACETATE COA-TRANSFERASE SUBUNIT ALPHA"/>
    <property type="match status" value="1"/>
</dbReference>